<organism evidence="4 5">
    <name type="scientific">Solicola gregarius</name>
    <dbReference type="NCBI Taxonomy" id="2908642"/>
    <lineage>
        <taxon>Bacteria</taxon>
        <taxon>Bacillati</taxon>
        <taxon>Actinomycetota</taxon>
        <taxon>Actinomycetes</taxon>
        <taxon>Propionibacteriales</taxon>
        <taxon>Nocardioidaceae</taxon>
        <taxon>Solicola</taxon>
    </lineage>
</organism>
<dbReference type="PANTHER" id="PTHR41259:SF1">
    <property type="entry name" value="DOUBLE-STRAND BREAK REPAIR RAD50 ATPASE, PUTATIVE-RELATED"/>
    <property type="match status" value="1"/>
</dbReference>
<accession>A0AA46TGL3</accession>
<evidence type="ECO:0000259" key="3">
    <source>
        <dbReference type="Pfam" id="PF13476"/>
    </source>
</evidence>
<feature type="domain" description="Rad50/SbcC-type AAA" evidence="3">
    <location>
        <begin position="5"/>
        <end position="54"/>
    </location>
</feature>
<dbReference type="InterPro" id="IPR038729">
    <property type="entry name" value="Rad50/SbcC_AAA"/>
</dbReference>
<dbReference type="AlphaFoldDB" id="A0AA46TGL3"/>
<feature type="coiled-coil region" evidence="1">
    <location>
        <begin position="323"/>
        <end position="380"/>
    </location>
</feature>
<feature type="coiled-coil region" evidence="1">
    <location>
        <begin position="666"/>
        <end position="740"/>
    </location>
</feature>
<dbReference type="KEGG" id="sgrg:L0C25_19750"/>
<feature type="compositionally biased region" description="Basic and acidic residues" evidence="2">
    <location>
        <begin position="567"/>
        <end position="578"/>
    </location>
</feature>
<feature type="region of interest" description="Disordered" evidence="2">
    <location>
        <begin position="533"/>
        <end position="578"/>
    </location>
</feature>
<dbReference type="Pfam" id="PF13476">
    <property type="entry name" value="AAA_23"/>
    <property type="match status" value="1"/>
</dbReference>
<keyword evidence="5" id="KW-1185">Reference proteome</keyword>
<evidence type="ECO:0000313" key="5">
    <source>
        <dbReference type="Proteomes" id="UP001164390"/>
    </source>
</evidence>
<name>A0AA46TGL3_9ACTN</name>
<evidence type="ECO:0000256" key="1">
    <source>
        <dbReference type="SAM" id="Coils"/>
    </source>
</evidence>
<dbReference type="GO" id="GO:0006302">
    <property type="term" value="P:double-strand break repair"/>
    <property type="evidence" value="ECO:0007669"/>
    <property type="project" value="InterPro"/>
</dbReference>
<dbReference type="EMBL" id="CP094970">
    <property type="protein sequence ID" value="UYM04746.1"/>
    <property type="molecule type" value="Genomic_DNA"/>
</dbReference>
<proteinExistence type="predicted"/>
<protein>
    <submittedName>
        <fullName evidence="4">AAA family ATPase</fullName>
    </submittedName>
</protein>
<dbReference type="Gene3D" id="3.40.50.300">
    <property type="entry name" value="P-loop containing nucleotide triphosphate hydrolases"/>
    <property type="match status" value="2"/>
</dbReference>
<gene>
    <name evidence="4" type="ORF">L0C25_19750</name>
</gene>
<evidence type="ECO:0000313" key="4">
    <source>
        <dbReference type="EMBL" id="UYM04746.1"/>
    </source>
</evidence>
<evidence type="ECO:0000256" key="2">
    <source>
        <dbReference type="SAM" id="MobiDB-lite"/>
    </source>
</evidence>
<reference evidence="4" key="1">
    <citation type="submission" date="2022-01" db="EMBL/GenBank/DDBJ databases">
        <title>Nocardioidaceae gen. sp. A5X3R13.</title>
        <authorList>
            <person name="Lopez Marin M.A."/>
            <person name="Uhlik O."/>
        </authorList>
    </citation>
    <scope>NUCLEOTIDE SEQUENCE</scope>
    <source>
        <strain evidence="4">A5X3R13</strain>
    </source>
</reference>
<dbReference type="RefSeq" id="WP_271633504.1">
    <property type="nucleotide sequence ID" value="NZ_CP094970.1"/>
</dbReference>
<keyword evidence="1" id="KW-0175">Coiled coil</keyword>
<dbReference type="GO" id="GO:0016887">
    <property type="term" value="F:ATP hydrolysis activity"/>
    <property type="evidence" value="ECO:0007669"/>
    <property type="project" value="InterPro"/>
</dbReference>
<dbReference type="PANTHER" id="PTHR41259">
    <property type="entry name" value="DOUBLE-STRAND BREAK REPAIR RAD50 ATPASE, PUTATIVE-RELATED"/>
    <property type="match status" value="1"/>
</dbReference>
<feature type="compositionally biased region" description="Basic and acidic residues" evidence="2">
    <location>
        <begin position="535"/>
        <end position="549"/>
    </location>
</feature>
<feature type="compositionally biased region" description="Low complexity" evidence="2">
    <location>
        <begin position="552"/>
        <end position="566"/>
    </location>
</feature>
<dbReference type="SUPFAM" id="SSF52540">
    <property type="entry name" value="P-loop containing nucleoside triphosphate hydrolases"/>
    <property type="match status" value="1"/>
</dbReference>
<sequence>MRIHRIVLDHFRGVDAAAIEFDDGVTVVEGPNEAGKSTIAEAISVLFDHRDSSRRQEVRAVHQIGADVGPYVEVDLTIGAYDINYSKRFLRRPSTSLRIGAPTPEQLTGREAHDRMTTILKETLDDALWGAMRVAQGASLDQPDLADVGVLRAALADGEPVGGSDGESDHDLIARVATEYARYFTPRTGQPTGELSAAVDAHESARVAHDGLTAELESVEAVVRRHEAIDAELGRLADEEADHAVRLTEVQRDDQALTGLRAAYDEAVAAVEVASGRLHDAGRAVAARTELIEELRERQATVTRLDTELAALGADVEALGRAADQARDAAHTARADVRAAEAAHRAATDAAHVIRLGREADDLDERVGRAERARDDALAAEAVLAGVQLDDAGFERLTGLDAAARAARELRRVGASTIEVEPIGATDVRVQGAEPDADGRRAVLEPTTVEVPGVVRVTVRPGRAEGDLADDVDRAEAALTAALDEAGVADVRDARDAVCRARDAGATREVARARVRDALGDADDLDSLVASASATRERHRDLLSRHEGDLPATSAAADAAADTARGASDEAARKADDLDRLAREHEAAVSAAREAHARCEQRRDGEHAEVERVGVRLDHARAETSDDALGAKVDEARTALDAAAHERDRAGAALDAAEPDDVAARLSNAEAVTRRLGRARRELEDERQQLTGRLDGFASRGLHDQHDAAAAAFEQTEGELARVERRADAARLLYDTLRQHRDTARRRYVAPYRAAIEALGRIVFGSDLSVEITDDLAIASRTLAGRTVAFDSLSGGAREQLAILGRLAVASLVDPVEGAPLILDDALGHADPERLDRIAAVLNRAGESHQIIVLTCHPERFRSVGSAATVRLGTLSA</sequence>
<dbReference type="Proteomes" id="UP001164390">
    <property type="component" value="Chromosome"/>
</dbReference>
<dbReference type="InterPro" id="IPR027417">
    <property type="entry name" value="P-loop_NTPase"/>
</dbReference>